<comment type="caution">
    <text evidence="1">The sequence shown here is derived from an EMBL/GenBank/DDBJ whole genome shotgun (WGS) entry which is preliminary data.</text>
</comment>
<reference evidence="1" key="1">
    <citation type="submission" date="2013-11" db="EMBL/GenBank/DDBJ databases">
        <title>Genome sequence of the fusiform rust pathogen reveals effectors for host alternation and coevolution with pine.</title>
        <authorList>
            <consortium name="DOE Joint Genome Institute"/>
            <person name="Smith K."/>
            <person name="Pendleton A."/>
            <person name="Kubisiak T."/>
            <person name="Anderson C."/>
            <person name="Salamov A."/>
            <person name="Aerts A."/>
            <person name="Riley R."/>
            <person name="Clum A."/>
            <person name="Lindquist E."/>
            <person name="Ence D."/>
            <person name="Campbell M."/>
            <person name="Kronenberg Z."/>
            <person name="Feau N."/>
            <person name="Dhillon B."/>
            <person name="Hamelin R."/>
            <person name="Burleigh J."/>
            <person name="Smith J."/>
            <person name="Yandell M."/>
            <person name="Nelson C."/>
            <person name="Grigoriev I."/>
            <person name="Davis J."/>
        </authorList>
    </citation>
    <scope>NUCLEOTIDE SEQUENCE</scope>
    <source>
        <strain evidence="1">G11</strain>
    </source>
</reference>
<sequence length="79" mass="9166">MLEYEILQYSYPLNKILPSSPSTSLRGLKECYSDPVTCIGYSDRTTDKRYARDNRVIADERTNRLGTLPPRCRLSTSYR</sequence>
<accession>A0A9P6N7G0</accession>
<evidence type="ECO:0000313" key="1">
    <source>
        <dbReference type="EMBL" id="KAG0139069.1"/>
    </source>
</evidence>
<gene>
    <name evidence="1" type="ORF">CROQUDRAFT_666934</name>
</gene>
<keyword evidence="2" id="KW-1185">Reference proteome</keyword>
<dbReference type="EMBL" id="MU167855">
    <property type="protein sequence ID" value="KAG0139069.1"/>
    <property type="molecule type" value="Genomic_DNA"/>
</dbReference>
<name>A0A9P6N7G0_9BASI</name>
<protein>
    <submittedName>
        <fullName evidence="1">Uncharacterized protein</fullName>
    </submittedName>
</protein>
<dbReference type="Proteomes" id="UP000886653">
    <property type="component" value="Unassembled WGS sequence"/>
</dbReference>
<evidence type="ECO:0000313" key="2">
    <source>
        <dbReference type="Proteomes" id="UP000886653"/>
    </source>
</evidence>
<proteinExistence type="predicted"/>
<organism evidence="1 2">
    <name type="scientific">Cronartium quercuum f. sp. fusiforme G11</name>
    <dbReference type="NCBI Taxonomy" id="708437"/>
    <lineage>
        <taxon>Eukaryota</taxon>
        <taxon>Fungi</taxon>
        <taxon>Dikarya</taxon>
        <taxon>Basidiomycota</taxon>
        <taxon>Pucciniomycotina</taxon>
        <taxon>Pucciniomycetes</taxon>
        <taxon>Pucciniales</taxon>
        <taxon>Coleosporiaceae</taxon>
        <taxon>Cronartium</taxon>
    </lineage>
</organism>
<dbReference type="AlphaFoldDB" id="A0A9P6N7G0"/>